<name>A0A537L0Z9_9BACT</name>
<dbReference type="Pfam" id="PF04237">
    <property type="entry name" value="YjbR"/>
    <property type="match status" value="1"/>
</dbReference>
<comment type="caution">
    <text evidence="1">The sequence shown here is derived from an EMBL/GenBank/DDBJ whole genome shotgun (WGS) entry which is preliminary data.</text>
</comment>
<dbReference type="GO" id="GO:0003677">
    <property type="term" value="F:DNA binding"/>
    <property type="evidence" value="ECO:0007669"/>
    <property type="project" value="UniProtKB-KW"/>
</dbReference>
<keyword evidence="1" id="KW-0238">DNA-binding</keyword>
<dbReference type="Proteomes" id="UP000319353">
    <property type="component" value="Unassembled WGS sequence"/>
</dbReference>
<gene>
    <name evidence="1" type="ORF">E6H01_07680</name>
</gene>
<dbReference type="InterPro" id="IPR058532">
    <property type="entry name" value="YjbR/MT2646/Rv2570-like"/>
</dbReference>
<dbReference type="AlphaFoldDB" id="A0A537L0Z9"/>
<proteinExistence type="predicted"/>
<protein>
    <submittedName>
        <fullName evidence="1">MmcQ/YjbR family DNA-binding protein</fullName>
    </submittedName>
</protein>
<dbReference type="InterPro" id="IPR038056">
    <property type="entry name" value="YjbR-like_sf"/>
</dbReference>
<organism evidence="1 2">
    <name type="scientific">Candidatus Segetimicrobium genomatis</name>
    <dbReference type="NCBI Taxonomy" id="2569760"/>
    <lineage>
        <taxon>Bacteria</taxon>
        <taxon>Bacillati</taxon>
        <taxon>Candidatus Sysuimicrobiota</taxon>
        <taxon>Candidatus Sysuimicrobiia</taxon>
        <taxon>Candidatus Sysuimicrobiales</taxon>
        <taxon>Candidatus Segetimicrobiaceae</taxon>
        <taxon>Candidatus Segetimicrobium</taxon>
    </lineage>
</organism>
<evidence type="ECO:0000313" key="1">
    <source>
        <dbReference type="EMBL" id="TMJ01662.1"/>
    </source>
</evidence>
<reference evidence="1 2" key="1">
    <citation type="journal article" date="2019" name="Nat. Microbiol.">
        <title>Mediterranean grassland soil C-N compound turnover is dependent on rainfall and depth, and is mediated by genomically divergent microorganisms.</title>
        <authorList>
            <person name="Diamond S."/>
            <person name="Andeer P.F."/>
            <person name="Li Z."/>
            <person name="Crits-Christoph A."/>
            <person name="Burstein D."/>
            <person name="Anantharaman K."/>
            <person name="Lane K.R."/>
            <person name="Thomas B.C."/>
            <person name="Pan C."/>
            <person name="Northen T.R."/>
            <person name="Banfield J.F."/>
        </authorList>
    </citation>
    <scope>NUCLEOTIDE SEQUENCE [LARGE SCALE GENOMIC DNA]</scope>
    <source>
        <strain evidence="1">NP_4</strain>
    </source>
</reference>
<accession>A0A537L0Z9</accession>
<dbReference type="EMBL" id="VBAL01000093">
    <property type="protein sequence ID" value="TMJ01662.1"/>
    <property type="molecule type" value="Genomic_DNA"/>
</dbReference>
<dbReference type="SUPFAM" id="SSF142906">
    <property type="entry name" value="YjbR-like"/>
    <property type="match status" value="1"/>
</dbReference>
<dbReference type="Gene3D" id="3.90.1150.30">
    <property type="match status" value="1"/>
</dbReference>
<evidence type="ECO:0000313" key="2">
    <source>
        <dbReference type="Proteomes" id="UP000319353"/>
    </source>
</evidence>
<sequence>MTRASRRSILARVRKICLALPETSERPSHGAPTFFIRGKRAFVTYHDNHHGDGRLAIWCAAPPEIQRMLVASQPDRYFVPAYVGHLGWLGVRLDRDLGWSGIAGLIEDAYLTVAPKKLIEAARADRHLVRS</sequence>